<dbReference type="SUPFAM" id="SSF56672">
    <property type="entry name" value="DNA/RNA polymerases"/>
    <property type="match status" value="1"/>
</dbReference>
<dbReference type="GO" id="GO:0003684">
    <property type="term" value="F:damaged DNA binding"/>
    <property type="evidence" value="ECO:0007669"/>
    <property type="project" value="InterPro"/>
</dbReference>
<keyword evidence="2" id="KW-0237">DNA synthesis</keyword>
<reference evidence="5" key="1">
    <citation type="submission" date="2021-05" db="EMBL/GenBank/DDBJ databases">
        <authorList>
            <person name="Alioto T."/>
            <person name="Alioto T."/>
            <person name="Gomez Garrido J."/>
        </authorList>
    </citation>
    <scope>NUCLEOTIDE SEQUENCE</scope>
</reference>
<dbReference type="Gene3D" id="3.40.1170.60">
    <property type="match status" value="1"/>
</dbReference>
<dbReference type="GO" id="GO:0019985">
    <property type="term" value="P:translesion synthesis"/>
    <property type="evidence" value="ECO:0007669"/>
    <property type="project" value="TreeGrafter"/>
</dbReference>
<dbReference type="PIRSF" id="PIRSF036603">
    <property type="entry name" value="DPol_eta"/>
    <property type="match status" value="1"/>
</dbReference>
<evidence type="ECO:0000256" key="2">
    <source>
        <dbReference type="ARBA" id="ARBA00022634"/>
    </source>
</evidence>
<dbReference type="InterPro" id="IPR036775">
    <property type="entry name" value="DNA_pol_Y-fam_lit_finger_sf"/>
</dbReference>
<dbReference type="Gene3D" id="3.30.70.270">
    <property type="match status" value="1"/>
</dbReference>
<dbReference type="SUPFAM" id="SSF100879">
    <property type="entry name" value="Lesion bypass DNA polymerase (Y-family), little finger domain"/>
    <property type="match status" value="1"/>
</dbReference>
<dbReference type="Gene3D" id="6.10.250.1630">
    <property type="match status" value="1"/>
</dbReference>
<dbReference type="Gene3D" id="1.10.150.20">
    <property type="entry name" value="5' to 3' exonuclease, C-terminal subdomain"/>
    <property type="match status" value="1"/>
</dbReference>
<evidence type="ECO:0000256" key="1">
    <source>
        <dbReference type="ARBA" id="ARBA00010945"/>
    </source>
</evidence>
<dbReference type="InterPro" id="IPR053848">
    <property type="entry name" value="IMS_HHH_1"/>
</dbReference>
<feature type="region of interest" description="Disordered" evidence="3">
    <location>
        <begin position="534"/>
        <end position="563"/>
    </location>
</feature>
<dbReference type="EMBL" id="HBUF01209698">
    <property type="protein sequence ID" value="CAG6665170.1"/>
    <property type="molecule type" value="Transcribed_RNA"/>
</dbReference>
<evidence type="ECO:0000313" key="5">
    <source>
        <dbReference type="EMBL" id="CAG6665170.1"/>
    </source>
</evidence>
<proteinExistence type="inferred from homology"/>
<dbReference type="Gene3D" id="3.30.1490.100">
    <property type="entry name" value="DNA polymerase, Y-family, little finger domain"/>
    <property type="match status" value="1"/>
</dbReference>
<evidence type="ECO:0000256" key="3">
    <source>
        <dbReference type="SAM" id="MobiDB-lite"/>
    </source>
</evidence>
<dbReference type="GO" id="GO:0006281">
    <property type="term" value="P:DNA repair"/>
    <property type="evidence" value="ECO:0007669"/>
    <property type="project" value="InterPro"/>
</dbReference>
<dbReference type="AlphaFoldDB" id="A0A8D8S8H7"/>
<name>A0A8D8S8H7_9HEMI</name>
<dbReference type="Pfam" id="PF11799">
    <property type="entry name" value="IMS_C"/>
    <property type="match status" value="1"/>
</dbReference>
<sequence length="705" mass="80116">MSSENHSRVILHLDIDAFYAQVEENCQPELKTKPVGVYQKTIIVTSNYVAREYGIKKCMLTTEAIKLCPNLVLVNGENLEKYRQFSQDITRFIQEKYKVPVEKLGFDENFVDITKLVQDKLDLIENKTGSHTVWDRALPRNILPSDAPQFSDDDDDFGSHPFDHAIPVNEHGTNKSRKRKCESANLEHNLENLKKKAKLNPWEIDEQLFTQPEGATNIEHENRNSSNVTKVVGHVYNDIPGKCTCGCINRITIGTHIASDIRQDIFSEYNLTLSGGISCNKLLSKLVGSLHKPNQQTVIFPNAALDLLSHIQLRQIPGIGSKMVEKLANLNIKTIEQLQNTNKAKLCKTFDATLADWLLNVSYGKDSSQVKNFGKQSSIGVEDRYAKPITNQEEYIKECKVLLGRLLILVKKDGRIPRLLKLHLRFDHFKFEWKLDSKQCQISTSAFSNAVDKTENYLTDVLVKLYKELCVKRNSHTITYINIALGNFIDITSSENSILKFCQNKSNTISNHSNKKAESSNKNEYGTFKATPCSTRNSTNSCQQDYTTDGNSSETISHSETTNSELRVVEQRKEENVDFQIKNNIDSNYQSTTVGTNSYITYQSTSSSHTDTNKPTVSPIEANNSYTNNLDVNTIDRSVLNELPDDIREEIERELYRQNRGTGSQMGTQNQVHNNTESYKKSVDNKNKPKKTIRQLSMLNFVRKK</sequence>
<feature type="domain" description="UmuC" evidence="4">
    <location>
        <begin position="10"/>
        <end position="320"/>
    </location>
</feature>
<dbReference type="Pfam" id="PF21999">
    <property type="entry name" value="IMS_HHH_1"/>
    <property type="match status" value="1"/>
</dbReference>
<evidence type="ECO:0000259" key="4">
    <source>
        <dbReference type="PROSITE" id="PS50173"/>
    </source>
</evidence>
<dbReference type="PANTHER" id="PTHR46404:SF1">
    <property type="entry name" value="DNA POLYMERASE IOTA"/>
    <property type="match status" value="1"/>
</dbReference>
<dbReference type="InterPro" id="IPR001126">
    <property type="entry name" value="UmuC"/>
</dbReference>
<dbReference type="GO" id="GO:0003887">
    <property type="term" value="F:DNA-directed DNA polymerase activity"/>
    <property type="evidence" value="ECO:0007669"/>
    <property type="project" value="InterPro"/>
</dbReference>
<dbReference type="PANTHER" id="PTHR46404">
    <property type="entry name" value="DNA POLYMERASE IOTA"/>
    <property type="match status" value="1"/>
</dbReference>
<dbReference type="FunFam" id="3.40.1170.60:FF:000006">
    <property type="entry name" value="DNA polymerase iota"/>
    <property type="match status" value="1"/>
</dbReference>
<dbReference type="Pfam" id="PF00817">
    <property type="entry name" value="IMS"/>
    <property type="match status" value="1"/>
</dbReference>
<comment type="similarity">
    <text evidence="1">Belongs to the DNA polymerase type-Y family.</text>
</comment>
<dbReference type="InterPro" id="IPR043128">
    <property type="entry name" value="Rev_trsase/Diguanyl_cyclase"/>
</dbReference>
<accession>A0A8D8S8H7</accession>
<dbReference type="PROSITE" id="PS50173">
    <property type="entry name" value="UMUC"/>
    <property type="match status" value="1"/>
</dbReference>
<protein>
    <submittedName>
        <fullName evidence="5">DNA polymerase iota</fullName>
    </submittedName>
</protein>
<organism evidence="5">
    <name type="scientific">Cacopsylla melanoneura</name>
    <dbReference type="NCBI Taxonomy" id="428564"/>
    <lineage>
        <taxon>Eukaryota</taxon>
        <taxon>Metazoa</taxon>
        <taxon>Ecdysozoa</taxon>
        <taxon>Arthropoda</taxon>
        <taxon>Hexapoda</taxon>
        <taxon>Insecta</taxon>
        <taxon>Pterygota</taxon>
        <taxon>Neoptera</taxon>
        <taxon>Paraneoptera</taxon>
        <taxon>Hemiptera</taxon>
        <taxon>Sternorrhyncha</taxon>
        <taxon>Psylloidea</taxon>
        <taxon>Psyllidae</taxon>
        <taxon>Psyllinae</taxon>
        <taxon>Cacopsylla</taxon>
    </lineage>
</organism>
<dbReference type="InterPro" id="IPR043502">
    <property type="entry name" value="DNA/RNA_pol_sf"/>
</dbReference>
<dbReference type="InterPro" id="IPR017961">
    <property type="entry name" value="DNA_pol_Y-fam_little_finger"/>
</dbReference>